<keyword evidence="1" id="KW-0812">Transmembrane</keyword>
<keyword evidence="1" id="KW-1133">Transmembrane helix</keyword>
<dbReference type="AlphaFoldDB" id="A0A2D6YFY7"/>
<accession>A0A2D6YFY7</accession>
<organism evidence="2 3">
    <name type="scientific">SAR324 cluster bacterium</name>
    <dbReference type="NCBI Taxonomy" id="2024889"/>
    <lineage>
        <taxon>Bacteria</taxon>
        <taxon>Deltaproteobacteria</taxon>
        <taxon>SAR324 cluster</taxon>
    </lineage>
</organism>
<gene>
    <name evidence="2" type="ORF">CMN54_01305</name>
</gene>
<dbReference type="EMBL" id="NZEX01000013">
    <property type="protein sequence ID" value="MAH62089.1"/>
    <property type="molecule type" value="Genomic_DNA"/>
</dbReference>
<evidence type="ECO:0000313" key="2">
    <source>
        <dbReference type="EMBL" id="MAH62089.1"/>
    </source>
</evidence>
<feature type="transmembrane region" description="Helical" evidence="1">
    <location>
        <begin position="20"/>
        <end position="39"/>
    </location>
</feature>
<evidence type="ECO:0000313" key="3">
    <source>
        <dbReference type="Proteomes" id="UP000226525"/>
    </source>
</evidence>
<reference evidence="3" key="1">
    <citation type="submission" date="2017-09" db="EMBL/GenBank/DDBJ databases">
        <title>The Reconstruction of 2,631 Draft Metagenome-Assembled Genomes from the Global Oceans.</title>
        <authorList>
            <person name="Tully B.J."/>
            <person name="Graham E.D."/>
            <person name="Heidelberg J.F."/>
        </authorList>
    </citation>
    <scope>NUCLEOTIDE SEQUENCE [LARGE SCALE GENOMIC DNA]</scope>
</reference>
<keyword evidence="1" id="KW-0472">Membrane</keyword>
<name>A0A2D6YFY7_9DELT</name>
<sequence>MVAIKAESLGMSDVVKASGLSFFITSESIILIINLVIFFEKKHSMIIVVTTKKQGKCKFDSYLRHEQNQSFINSFIL</sequence>
<dbReference type="Proteomes" id="UP000226525">
    <property type="component" value="Unassembled WGS sequence"/>
</dbReference>
<comment type="caution">
    <text evidence="2">The sequence shown here is derived from an EMBL/GenBank/DDBJ whole genome shotgun (WGS) entry which is preliminary data.</text>
</comment>
<protein>
    <submittedName>
        <fullName evidence="2">Uncharacterized protein</fullName>
    </submittedName>
</protein>
<evidence type="ECO:0000256" key="1">
    <source>
        <dbReference type="SAM" id="Phobius"/>
    </source>
</evidence>
<proteinExistence type="predicted"/>